<dbReference type="Gene3D" id="3.40.50.300">
    <property type="entry name" value="P-loop containing nucleotide triphosphate hydrolases"/>
    <property type="match status" value="1"/>
</dbReference>
<dbReference type="InterPro" id="IPR007860">
    <property type="entry name" value="DNA_mmatch_repair_MutS_con_dom"/>
</dbReference>
<dbReference type="InterPro" id="IPR000432">
    <property type="entry name" value="DNA_mismatch_repair_MutS_C"/>
</dbReference>
<evidence type="ECO:0000256" key="8">
    <source>
        <dbReference type="ARBA" id="ARBA00025902"/>
    </source>
</evidence>
<keyword evidence="6" id="KW-0234">DNA repair</keyword>
<evidence type="ECO:0000259" key="9">
    <source>
        <dbReference type="PROSITE" id="PS00486"/>
    </source>
</evidence>
<organism evidence="11">
    <name type="scientific">Spathaspora passalidarum (strain NRRL Y-27907 / 11-Y1)</name>
    <dbReference type="NCBI Taxonomy" id="619300"/>
    <lineage>
        <taxon>Eukaryota</taxon>
        <taxon>Fungi</taxon>
        <taxon>Dikarya</taxon>
        <taxon>Ascomycota</taxon>
        <taxon>Saccharomycotina</taxon>
        <taxon>Pichiomycetes</taxon>
        <taxon>Debaryomycetaceae</taxon>
        <taxon>Spathaspora</taxon>
    </lineage>
</organism>
<dbReference type="InterPro" id="IPR045076">
    <property type="entry name" value="MutS"/>
</dbReference>
<dbReference type="PANTHER" id="PTHR11361:SF34">
    <property type="entry name" value="DNA MISMATCH REPAIR PROTEIN MSH1, MITOCHONDRIAL"/>
    <property type="match status" value="1"/>
</dbReference>
<keyword evidence="3" id="KW-0227">DNA damage</keyword>
<dbReference type="InterPro" id="IPR017261">
    <property type="entry name" value="DNA_mismatch_repair_MutS/MSH"/>
</dbReference>
<dbReference type="GO" id="GO:0032139">
    <property type="term" value="F:dinucleotide insertion or deletion binding"/>
    <property type="evidence" value="ECO:0007669"/>
    <property type="project" value="EnsemblFungi"/>
</dbReference>
<keyword evidence="11" id="KW-1185">Reference proteome</keyword>
<evidence type="ECO:0000256" key="3">
    <source>
        <dbReference type="ARBA" id="ARBA00022763"/>
    </source>
</evidence>
<evidence type="ECO:0000256" key="2">
    <source>
        <dbReference type="ARBA" id="ARBA00022741"/>
    </source>
</evidence>
<sequence>MQTRQLARRVILSPSIQIKRMLSITQYVRHEIATATTATAATATSVVSDVHEKQVATDSPSIGTIPGWDRGGRKQDKSLTALYATIRRLIDKNPGSASLVQVGSFYEMYFEQAEQYAPKLGLKLAIKRTKNYAIPMAGFPLSQLRKYVEILVHEIGVNVAIIEQYPTSDAVQLNNLIHRKISRIVSPGTLIDESFLNYNSNNYLLAISFPPHLTDLPPDPQTPVGLAWVDISVGESFIQQTTLKDLSADISRISPSEILLTQDCQPLELHTGKWESSLQILRKYFLRYHSAQHSDLKLQFKSSLQATRRALQNLSVRDHSALNMILSYVRINLPEANFSLELPTYYYNKNVLQMDPRTREALELTERSVNGRASVIGSFLTTIRETATASGSRLLTQWIKSPILDIRELQRRQGYVKLFLDYPMLRRTMRMHLSQIGDFIRFVQRLTVGTGDDVVQLVSIADSLSKLQKLEEYLKEEYAKQKDMTVLGDFLKKFHVPTGIADEIHKTIYIKPVIKVEDSEEKVDESDESALEMDMDKYRIKQTDELSNEPDFSFSVNRDFNETLSKLHSDLDNLERKEQVQIANVQQILTEIDPKLTVSKKEQYGRYSDVLYISGKQKSIVTAFEKFDQDVRERKQKSFIYKPKEWDDLQRKIHEIHNAIVSEERKIIEYLKVKVIDEIPAIRHVSRLVDFLDVTSSFSILAQENHWTCPELTDSPCLEIKQGRHVVVESSLREGGGNFTPNNTNLGTDGKLWVISGPNMGGKSTFLRQNALIVILAQIGSYVPCEYAKVGIVDKIFTRIGASDDLFNDLSTFMVEMVETSNILRNASSRSLAIVDEIGRGTSGKEGMAIAYATLRNLVEVNQCRTLFATHFGKELQSILQSNNVDQKDIRYYRTRVLVNESDSEFEKKWIIDHHLEPGISETSNAIEVAQMAGFPERALDVARDVLLKL</sequence>
<dbReference type="InParanoid" id="G3AHU4"/>
<gene>
    <name evidence="10" type="ORF">SPAPADRAFT_148870</name>
</gene>
<dbReference type="GO" id="GO:0005739">
    <property type="term" value="C:mitochondrion"/>
    <property type="evidence" value="ECO:0007669"/>
    <property type="project" value="EnsemblFungi"/>
</dbReference>
<evidence type="ECO:0000256" key="4">
    <source>
        <dbReference type="ARBA" id="ARBA00022840"/>
    </source>
</evidence>
<comment type="subunit">
    <text evidence="8">Heterodimer consisting of MSH2-MSH3 (MutS beta). Forms a ternary complex with MutL alpha (MLH1-PMS1).</text>
</comment>
<dbReference type="InterPro" id="IPR007695">
    <property type="entry name" value="DNA_mismatch_repair_MutS-lik_N"/>
</dbReference>
<dbReference type="PIRSF" id="PIRSF037677">
    <property type="entry name" value="DNA_mis_repair_Msh6"/>
    <property type="match status" value="1"/>
</dbReference>
<dbReference type="eggNOG" id="ENOG502QUUG">
    <property type="taxonomic scope" value="Eukaryota"/>
</dbReference>
<dbReference type="STRING" id="619300.G3AHU4"/>
<dbReference type="OrthoDB" id="2534523at2759"/>
<dbReference type="SUPFAM" id="SSF55271">
    <property type="entry name" value="DNA repair protein MutS, domain I"/>
    <property type="match status" value="1"/>
</dbReference>
<dbReference type="GO" id="GO:0007005">
    <property type="term" value="P:mitochondrion organization"/>
    <property type="evidence" value="ECO:0007669"/>
    <property type="project" value="EnsemblFungi"/>
</dbReference>
<dbReference type="RefSeq" id="XP_007373842.1">
    <property type="nucleotide sequence ID" value="XM_007373780.1"/>
</dbReference>
<reference evidence="10 11" key="1">
    <citation type="journal article" date="2011" name="Proc. Natl. Acad. Sci. U.S.A.">
        <title>Comparative genomics of xylose-fermenting fungi for enhanced biofuel production.</title>
        <authorList>
            <person name="Wohlbach D.J."/>
            <person name="Kuo A."/>
            <person name="Sato T.K."/>
            <person name="Potts K.M."/>
            <person name="Salamov A.A."/>
            <person name="LaButti K.M."/>
            <person name="Sun H."/>
            <person name="Clum A."/>
            <person name="Pangilinan J.L."/>
            <person name="Lindquist E.A."/>
            <person name="Lucas S."/>
            <person name="Lapidus A."/>
            <person name="Jin M."/>
            <person name="Gunawan C."/>
            <person name="Balan V."/>
            <person name="Dale B.E."/>
            <person name="Jeffries T.W."/>
            <person name="Zinkel R."/>
            <person name="Barry K.W."/>
            <person name="Grigoriev I.V."/>
            <person name="Gasch A.P."/>
        </authorList>
    </citation>
    <scope>NUCLEOTIDE SEQUENCE [LARGE SCALE GENOMIC DNA]</scope>
    <source>
        <strain evidence="11">NRRL Y-27907 / 11-Y1</strain>
    </source>
</reference>
<dbReference type="InterPro" id="IPR016151">
    <property type="entry name" value="DNA_mismatch_repair_MutS_N"/>
</dbReference>
<dbReference type="PROSITE" id="PS00486">
    <property type="entry name" value="DNA_MISMATCH_REPAIR_2"/>
    <property type="match status" value="1"/>
</dbReference>
<keyword evidence="2" id="KW-0547">Nucleotide-binding</keyword>
<dbReference type="InterPro" id="IPR007696">
    <property type="entry name" value="DNA_mismatch_repair_MutS_core"/>
</dbReference>
<dbReference type="Gene3D" id="3.40.1170.10">
    <property type="entry name" value="DNA repair protein MutS, domain I"/>
    <property type="match status" value="1"/>
</dbReference>
<evidence type="ECO:0000256" key="5">
    <source>
        <dbReference type="ARBA" id="ARBA00023125"/>
    </source>
</evidence>
<protein>
    <recommendedName>
        <fullName evidence="9">DNA mismatch repair proteins mutS family domain-containing protein</fullName>
    </recommendedName>
</protein>
<proteinExistence type="inferred from homology"/>
<dbReference type="GO" id="GO:0043504">
    <property type="term" value="P:mitochondrial DNA repair"/>
    <property type="evidence" value="ECO:0007669"/>
    <property type="project" value="EnsemblFungi"/>
</dbReference>
<dbReference type="GO" id="GO:0140664">
    <property type="term" value="F:ATP-dependent DNA damage sensor activity"/>
    <property type="evidence" value="ECO:0007669"/>
    <property type="project" value="InterPro"/>
</dbReference>
<dbReference type="Gene3D" id="3.30.420.110">
    <property type="entry name" value="MutS, connector domain"/>
    <property type="match status" value="1"/>
</dbReference>
<dbReference type="InterPro" id="IPR036187">
    <property type="entry name" value="DNA_mismatch_repair_MutS_sf"/>
</dbReference>
<evidence type="ECO:0000313" key="11">
    <source>
        <dbReference type="Proteomes" id="UP000000709"/>
    </source>
</evidence>
<comment type="function">
    <text evidence="7">Component of the post-replicative DNA mismatch repair system (MMR). Heterodimerizes with MSH2 to form MutS beta, which binds to DNA mismatches thereby initiating DNA repair. MSH3 provides substrate-binding and substrate specificity to the complex. When bound, the MutS beta heterodimer bends the DNA helix and shields approximately 20 base pairs. Acts mainly to repair insertion-deletion loops (IDLs) from 2 to 13 nucleotides in size, but can also repair base-base and single insertion-deletion mismatches that occur during replication. After mismatch binding, forms a ternary complex with the MutL alpha heterodimer, which is thought to be responsible for directing the downstream MMR events, including strand discrimination, excision, and resynthesis. ATP binding and hydrolysis play a pivotal role in mismatch repair functions.</text>
</comment>
<dbReference type="Proteomes" id="UP000000709">
    <property type="component" value="Unassembled WGS sequence"/>
</dbReference>
<evidence type="ECO:0000313" key="10">
    <source>
        <dbReference type="EMBL" id="EGW34258.1"/>
    </source>
</evidence>
<dbReference type="Pfam" id="PF00488">
    <property type="entry name" value="MutS_V"/>
    <property type="match status" value="1"/>
</dbReference>
<name>G3AHU4_SPAPN</name>
<dbReference type="Gene3D" id="1.10.1420.10">
    <property type="match status" value="2"/>
</dbReference>
<dbReference type="HOGENOM" id="CLU_002472_4_0_1"/>
<dbReference type="Pfam" id="PF01624">
    <property type="entry name" value="MutS_I"/>
    <property type="match status" value="1"/>
</dbReference>
<dbReference type="InterPro" id="IPR027417">
    <property type="entry name" value="P-loop_NTPase"/>
</dbReference>
<dbReference type="Pfam" id="PF05188">
    <property type="entry name" value="MutS_II"/>
    <property type="match status" value="1"/>
</dbReference>
<dbReference type="GeneID" id="18870801"/>
<dbReference type="FunCoup" id="G3AHU4">
    <property type="interactions" value="26"/>
</dbReference>
<dbReference type="GO" id="GO:0005524">
    <property type="term" value="F:ATP binding"/>
    <property type="evidence" value="ECO:0007669"/>
    <property type="project" value="UniProtKB-KW"/>
</dbReference>
<keyword evidence="4" id="KW-0067">ATP-binding</keyword>
<feature type="domain" description="DNA mismatch repair proteins mutS family" evidence="9">
    <location>
        <begin position="831"/>
        <end position="847"/>
    </location>
</feature>
<dbReference type="SUPFAM" id="SSF52540">
    <property type="entry name" value="P-loop containing nucleoside triphosphate hydrolases"/>
    <property type="match status" value="1"/>
</dbReference>
<keyword evidence="5" id="KW-0238">DNA-binding</keyword>
<dbReference type="PANTHER" id="PTHR11361">
    <property type="entry name" value="DNA MISMATCH REPAIR PROTEIN MUTS FAMILY MEMBER"/>
    <property type="match status" value="1"/>
</dbReference>
<accession>G3AHU4</accession>
<dbReference type="FunFam" id="3.40.50.300:FF:001238">
    <property type="entry name" value="DNA mismatch repair protein"/>
    <property type="match status" value="1"/>
</dbReference>
<evidence type="ECO:0000256" key="6">
    <source>
        <dbReference type="ARBA" id="ARBA00023204"/>
    </source>
</evidence>
<dbReference type="SUPFAM" id="SSF53150">
    <property type="entry name" value="DNA repair protein MutS, domain II"/>
    <property type="match status" value="1"/>
</dbReference>
<dbReference type="SUPFAM" id="SSF48334">
    <property type="entry name" value="DNA repair protein MutS, domain III"/>
    <property type="match status" value="1"/>
</dbReference>
<dbReference type="InterPro" id="IPR036678">
    <property type="entry name" value="MutS_con_dom_sf"/>
</dbReference>
<evidence type="ECO:0000256" key="7">
    <source>
        <dbReference type="ARBA" id="ARBA00025373"/>
    </source>
</evidence>
<dbReference type="SMART" id="SM00533">
    <property type="entry name" value="MUTSd"/>
    <property type="match status" value="1"/>
</dbReference>
<dbReference type="OMA" id="DTWIMRR"/>
<dbReference type="EMBL" id="GL996500">
    <property type="protein sequence ID" value="EGW34258.1"/>
    <property type="molecule type" value="Genomic_DNA"/>
</dbReference>
<dbReference type="GO" id="GO:0005634">
    <property type="term" value="C:nucleus"/>
    <property type="evidence" value="ECO:0007669"/>
    <property type="project" value="TreeGrafter"/>
</dbReference>
<dbReference type="GO" id="GO:0032137">
    <property type="term" value="F:guanine/thymine mispair binding"/>
    <property type="evidence" value="ECO:0007669"/>
    <property type="project" value="EnsemblFungi"/>
</dbReference>
<dbReference type="GO" id="GO:0006298">
    <property type="term" value="P:mismatch repair"/>
    <property type="evidence" value="ECO:0007669"/>
    <property type="project" value="EnsemblFungi"/>
</dbReference>
<dbReference type="KEGG" id="spaa:SPAPADRAFT_148870"/>
<evidence type="ECO:0000256" key="1">
    <source>
        <dbReference type="ARBA" id="ARBA00006271"/>
    </source>
</evidence>
<dbReference type="Pfam" id="PF05192">
    <property type="entry name" value="MutS_III"/>
    <property type="match status" value="1"/>
</dbReference>
<comment type="similarity">
    <text evidence="1">Belongs to the DNA mismatch repair MutS family.</text>
</comment>
<dbReference type="AlphaFoldDB" id="G3AHU4"/>
<dbReference type="SMART" id="SM00534">
    <property type="entry name" value="MUTSac"/>
    <property type="match status" value="1"/>
</dbReference>